<name>A0A6C0J3K8_9ZZZZ</name>
<sequence>MTNFFMCYIIMTSIQKSFFLGCSSARCGNGSSCNHHYQASGCPSIFSRPWVMCMDGTGTYHCKPHSTISLAKKDIEVFKKSHELSNKACTHICSYGDKPAYKISGAQKRIQVGNAPPGAVIYCSNIQDENKTGEVHTWCKNAGASEAEAASASETSLASETSSEEANPVNTEEVVVEKTNVESSLIEGIDDTITFSFIIIVALLLMFSFFN</sequence>
<evidence type="ECO:0000256" key="1">
    <source>
        <dbReference type="SAM" id="MobiDB-lite"/>
    </source>
</evidence>
<organism evidence="3">
    <name type="scientific">viral metagenome</name>
    <dbReference type="NCBI Taxonomy" id="1070528"/>
    <lineage>
        <taxon>unclassified sequences</taxon>
        <taxon>metagenomes</taxon>
        <taxon>organismal metagenomes</taxon>
    </lineage>
</organism>
<keyword evidence="2" id="KW-1133">Transmembrane helix</keyword>
<feature type="region of interest" description="Disordered" evidence="1">
    <location>
        <begin position="150"/>
        <end position="171"/>
    </location>
</feature>
<feature type="transmembrane region" description="Helical" evidence="2">
    <location>
        <begin position="193"/>
        <end position="210"/>
    </location>
</feature>
<protein>
    <submittedName>
        <fullName evidence="3">Uncharacterized protein</fullName>
    </submittedName>
</protein>
<evidence type="ECO:0000256" key="2">
    <source>
        <dbReference type="SAM" id="Phobius"/>
    </source>
</evidence>
<evidence type="ECO:0000313" key="3">
    <source>
        <dbReference type="EMBL" id="QHT98243.1"/>
    </source>
</evidence>
<reference evidence="3" key="1">
    <citation type="journal article" date="2020" name="Nature">
        <title>Giant virus diversity and host interactions through global metagenomics.</title>
        <authorList>
            <person name="Schulz F."/>
            <person name="Roux S."/>
            <person name="Paez-Espino D."/>
            <person name="Jungbluth S."/>
            <person name="Walsh D.A."/>
            <person name="Denef V.J."/>
            <person name="McMahon K.D."/>
            <person name="Konstantinidis K.T."/>
            <person name="Eloe-Fadrosh E.A."/>
            <person name="Kyrpides N.C."/>
            <person name="Woyke T."/>
        </authorList>
    </citation>
    <scope>NUCLEOTIDE SEQUENCE</scope>
    <source>
        <strain evidence="3">GVMAG-M-3300025626-8</strain>
    </source>
</reference>
<proteinExistence type="predicted"/>
<dbReference type="EMBL" id="MN740291">
    <property type="protein sequence ID" value="QHT98243.1"/>
    <property type="molecule type" value="Genomic_DNA"/>
</dbReference>
<accession>A0A6C0J3K8</accession>
<keyword evidence="2" id="KW-0812">Transmembrane</keyword>
<dbReference type="AlphaFoldDB" id="A0A6C0J3K8"/>
<keyword evidence="2" id="KW-0472">Membrane</keyword>